<accession>A0A0N1IJ92</accession>
<proteinExistence type="predicted"/>
<keyword evidence="2" id="KW-1185">Reference proteome</keyword>
<dbReference type="AlphaFoldDB" id="A0A0N1IJ92"/>
<dbReference type="Proteomes" id="UP000053268">
    <property type="component" value="Unassembled WGS sequence"/>
</dbReference>
<sequence>MTEVYASPEITMRYYGDGVREGAQMPFNFNLITDVDGTSSAAEIKYALDKFLTFKPVDKLANWVVSVISKISNDKLEFGIVVWFYEKHRIRREIVGRKSNI</sequence>
<organism evidence="1 2">
    <name type="scientific">Papilio xuthus</name>
    <name type="common">Asian swallowtail butterfly</name>
    <dbReference type="NCBI Taxonomy" id="66420"/>
    <lineage>
        <taxon>Eukaryota</taxon>
        <taxon>Metazoa</taxon>
        <taxon>Ecdysozoa</taxon>
        <taxon>Arthropoda</taxon>
        <taxon>Hexapoda</taxon>
        <taxon>Insecta</taxon>
        <taxon>Pterygota</taxon>
        <taxon>Neoptera</taxon>
        <taxon>Endopterygota</taxon>
        <taxon>Lepidoptera</taxon>
        <taxon>Glossata</taxon>
        <taxon>Ditrysia</taxon>
        <taxon>Papilionoidea</taxon>
        <taxon>Papilionidae</taxon>
        <taxon>Papilioninae</taxon>
        <taxon>Papilio</taxon>
    </lineage>
</organism>
<comment type="caution">
    <text evidence="1">The sequence shown here is derived from an EMBL/GenBank/DDBJ whole genome shotgun (WGS) entry which is preliminary data.</text>
</comment>
<dbReference type="EMBL" id="LADI01016698">
    <property type="protein sequence ID" value="KPJ20818.1"/>
    <property type="molecule type" value="Genomic_DNA"/>
</dbReference>
<dbReference type="STRING" id="66420.A0A0N1IJ92"/>
<name>A0A0N1IJ92_PAPXU</name>
<evidence type="ECO:0000313" key="2">
    <source>
        <dbReference type="Proteomes" id="UP000053268"/>
    </source>
</evidence>
<protein>
    <submittedName>
        <fullName evidence="1">Maltase 2</fullName>
    </submittedName>
</protein>
<reference evidence="1 2" key="1">
    <citation type="journal article" date="2015" name="Nat. Commun.">
        <title>Outbred genome sequencing and CRISPR/Cas9 gene editing in butterflies.</title>
        <authorList>
            <person name="Li X."/>
            <person name="Fan D."/>
            <person name="Zhang W."/>
            <person name="Liu G."/>
            <person name="Zhang L."/>
            <person name="Zhao L."/>
            <person name="Fang X."/>
            <person name="Chen L."/>
            <person name="Dong Y."/>
            <person name="Chen Y."/>
            <person name="Ding Y."/>
            <person name="Zhao R."/>
            <person name="Feng M."/>
            <person name="Zhu Y."/>
            <person name="Feng Y."/>
            <person name="Jiang X."/>
            <person name="Zhu D."/>
            <person name="Xiang H."/>
            <person name="Feng X."/>
            <person name="Li S."/>
            <person name="Wang J."/>
            <person name="Zhang G."/>
            <person name="Kronforst M.R."/>
            <person name="Wang W."/>
        </authorList>
    </citation>
    <scope>NUCLEOTIDE SEQUENCE [LARGE SCALE GENOMIC DNA]</scope>
    <source>
        <strain evidence="1">Ya'a_city_454_Px</strain>
        <tissue evidence="1">Whole body</tissue>
    </source>
</reference>
<evidence type="ECO:0000313" key="1">
    <source>
        <dbReference type="EMBL" id="KPJ20818.1"/>
    </source>
</evidence>
<gene>
    <name evidence="1" type="ORF">RR46_00001</name>
</gene>